<dbReference type="EMBL" id="JAGKQM010000001">
    <property type="protein sequence ID" value="KAH0943666.1"/>
    <property type="molecule type" value="Genomic_DNA"/>
</dbReference>
<accession>A0ABQ8EPQ3</accession>
<evidence type="ECO:0000313" key="7">
    <source>
        <dbReference type="EMBL" id="KAH0943666.1"/>
    </source>
</evidence>
<feature type="transmembrane region" description="Helical" evidence="6">
    <location>
        <begin position="65"/>
        <end position="89"/>
    </location>
</feature>
<evidence type="ECO:0000256" key="2">
    <source>
        <dbReference type="ARBA" id="ARBA00022676"/>
    </source>
</evidence>
<evidence type="ECO:0000256" key="4">
    <source>
        <dbReference type="ARBA" id="ARBA00023136"/>
    </source>
</evidence>
<keyword evidence="6" id="KW-1133">Transmembrane helix</keyword>
<keyword evidence="6" id="KW-0812">Transmembrane</keyword>
<dbReference type="Proteomes" id="UP000824890">
    <property type="component" value="Unassembled WGS sequence"/>
</dbReference>
<dbReference type="Pfam" id="PF02485">
    <property type="entry name" value="Branch"/>
    <property type="match status" value="1"/>
</dbReference>
<name>A0ABQ8EPQ3_BRANA</name>
<keyword evidence="4 6" id="KW-0472">Membrane</keyword>
<keyword evidence="3" id="KW-0808">Transferase</keyword>
<keyword evidence="2" id="KW-0328">Glycosyltransferase</keyword>
<dbReference type="InterPro" id="IPR003406">
    <property type="entry name" value="Glyco_trans_14"/>
</dbReference>
<gene>
    <name evidence="7" type="ORF">HID58_003303</name>
</gene>
<evidence type="ECO:0000256" key="6">
    <source>
        <dbReference type="SAM" id="Phobius"/>
    </source>
</evidence>
<sequence>CVRSKWQLQDSDSVDLILGIVVYVKGSLCLIKPELKIVSDFSTLCFLSHDHYFASMGYVNMEKRWVLFPLVITSLAFVFLLATSFNMGLISSLRKFNNIFSIIPSRHSHVKNQTKLDFAESKLARQRQTRPHEEDNNLPRFAYLVSGSKGDVEKLWRTLRAVYHPRNHYVVHLDLESPVDERLELASRINKDPMYSKTGNVYMITKANLVTYRGPTMVANTLHACAVLLKRSANWDWFINLSASDYPLVTQDDLLHTFSSLDRNLNFIEHTSELGWKEEKRAMPVMIDPGLYLLNKSDIYWVTPRRRSAWMALSRPFVEYCIWGWDNLPRTLLMYYTNFVSSPESYFHTVICNVPEFSKTAVNHDLHYISWDTPPQQHPHVLTLNDTVQMISSGAAFARKFKRDDKVLDVIDKAFLRRRNDKDGFTPGGWCSGKPKCSQVGDVANVKPGLGAKRLQGLVERLVSEAKTGVNQCK</sequence>
<feature type="non-terminal residue" evidence="7">
    <location>
        <position position="1"/>
    </location>
</feature>
<evidence type="ECO:0008006" key="9">
    <source>
        <dbReference type="Google" id="ProtNLM"/>
    </source>
</evidence>
<dbReference type="PANTHER" id="PTHR45719">
    <property type="entry name" value="GLYCOSYLTRANSFERASE"/>
    <property type="match status" value="1"/>
</dbReference>
<dbReference type="PANTHER" id="PTHR45719:SF7">
    <property type="entry name" value="OS01G0201100 PROTEIN"/>
    <property type="match status" value="1"/>
</dbReference>
<organism evidence="7 8">
    <name type="scientific">Brassica napus</name>
    <name type="common">Rape</name>
    <dbReference type="NCBI Taxonomy" id="3708"/>
    <lineage>
        <taxon>Eukaryota</taxon>
        <taxon>Viridiplantae</taxon>
        <taxon>Streptophyta</taxon>
        <taxon>Embryophyta</taxon>
        <taxon>Tracheophyta</taxon>
        <taxon>Spermatophyta</taxon>
        <taxon>Magnoliopsida</taxon>
        <taxon>eudicotyledons</taxon>
        <taxon>Gunneridae</taxon>
        <taxon>Pentapetalae</taxon>
        <taxon>rosids</taxon>
        <taxon>malvids</taxon>
        <taxon>Brassicales</taxon>
        <taxon>Brassicaceae</taxon>
        <taxon>Brassiceae</taxon>
        <taxon>Brassica</taxon>
    </lineage>
</organism>
<comment type="subcellular location">
    <subcellularLocation>
        <location evidence="1">Membrane</location>
        <topology evidence="1">Single-pass type II membrane protein</topology>
    </subcellularLocation>
</comment>
<protein>
    <recommendedName>
        <fullName evidence="9">Glycosyltransferase family 14 protein</fullName>
    </recommendedName>
</protein>
<evidence type="ECO:0000256" key="1">
    <source>
        <dbReference type="ARBA" id="ARBA00004606"/>
    </source>
</evidence>
<dbReference type="InterPro" id="IPR044610">
    <property type="entry name" value="GLCAT14A/B/C"/>
</dbReference>
<keyword evidence="5" id="KW-0325">Glycoprotein</keyword>
<keyword evidence="8" id="KW-1185">Reference proteome</keyword>
<evidence type="ECO:0000256" key="3">
    <source>
        <dbReference type="ARBA" id="ARBA00022679"/>
    </source>
</evidence>
<evidence type="ECO:0000313" key="8">
    <source>
        <dbReference type="Proteomes" id="UP000824890"/>
    </source>
</evidence>
<evidence type="ECO:0000256" key="5">
    <source>
        <dbReference type="ARBA" id="ARBA00023180"/>
    </source>
</evidence>
<proteinExistence type="predicted"/>
<reference evidence="7 8" key="1">
    <citation type="submission" date="2021-05" db="EMBL/GenBank/DDBJ databases">
        <title>Genome Assembly of Synthetic Allotetraploid Brassica napus Reveals Homoeologous Exchanges between Subgenomes.</title>
        <authorList>
            <person name="Davis J.T."/>
        </authorList>
    </citation>
    <scope>NUCLEOTIDE SEQUENCE [LARGE SCALE GENOMIC DNA]</scope>
    <source>
        <strain evidence="8">cv. Da-Ae</strain>
        <tissue evidence="7">Seedling</tissue>
    </source>
</reference>
<comment type="caution">
    <text evidence="7">The sequence shown here is derived from an EMBL/GenBank/DDBJ whole genome shotgun (WGS) entry which is preliminary data.</text>
</comment>